<name>A0AAV4EEC5_9GAST</name>
<evidence type="ECO:0000256" key="1">
    <source>
        <dbReference type="SAM" id="MobiDB-lite"/>
    </source>
</evidence>
<feature type="compositionally biased region" description="Polar residues" evidence="1">
    <location>
        <begin position="1"/>
        <end position="19"/>
    </location>
</feature>
<reference evidence="2 3" key="1">
    <citation type="journal article" date="2021" name="Elife">
        <title>Chloroplast acquisition without the gene transfer in kleptoplastic sea slugs, Plakobranchus ocellatus.</title>
        <authorList>
            <person name="Maeda T."/>
            <person name="Takahashi S."/>
            <person name="Yoshida T."/>
            <person name="Shimamura S."/>
            <person name="Takaki Y."/>
            <person name="Nagai Y."/>
            <person name="Toyoda A."/>
            <person name="Suzuki Y."/>
            <person name="Arimoto A."/>
            <person name="Ishii H."/>
            <person name="Satoh N."/>
            <person name="Nishiyama T."/>
            <person name="Hasebe M."/>
            <person name="Maruyama T."/>
            <person name="Minagawa J."/>
            <person name="Obokata J."/>
            <person name="Shigenobu S."/>
        </authorList>
    </citation>
    <scope>NUCLEOTIDE SEQUENCE [LARGE SCALE GENOMIC DNA]</scope>
</reference>
<feature type="region of interest" description="Disordered" evidence="1">
    <location>
        <begin position="1"/>
        <end position="47"/>
    </location>
</feature>
<sequence length="185" mass="20676">MRRPSQETVITEARNSPHLSNLHADPNGSERRKSMLPPLAPGQGARQSLRPGMTFAMAAKKAKVAAAKNVELEREKSGFMPPAKLEPTYRMEPKRTFHAPQTGFDIVWKRCPTHYGPDLALCDHHLLALLVCYPGNKKFDSDEVLINEANDWLSLTPVSSEETNIQCQDTGKTRNNRQGVTVMKI</sequence>
<comment type="caution">
    <text evidence="2">The sequence shown here is derived from an EMBL/GenBank/DDBJ whole genome shotgun (WGS) entry which is preliminary data.</text>
</comment>
<gene>
    <name evidence="2" type="ORF">ElyMa_001782900</name>
</gene>
<accession>A0AAV4EEC5</accession>
<organism evidence="2 3">
    <name type="scientific">Elysia marginata</name>
    <dbReference type="NCBI Taxonomy" id="1093978"/>
    <lineage>
        <taxon>Eukaryota</taxon>
        <taxon>Metazoa</taxon>
        <taxon>Spiralia</taxon>
        <taxon>Lophotrochozoa</taxon>
        <taxon>Mollusca</taxon>
        <taxon>Gastropoda</taxon>
        <taxon>Heterobranchia</taxon>
        <taxon>Euthyneura</taxon>
        <taxon>Panpulmonata</taxon>
        <taxon>Sacoglossa</taxon>
        <taxon>Placobranchoidea</taxon>
        <taxon>Plakobranchidae</taxon>
        <taxon>Elysia</taxon>
    </lineage>
</organism>
<proteinExistence type="predicted"/>
<evidence type="ECO:0000313" key="3">
    <source>
        <dbReference type="Proteomes" id="UP000762676"/>
    </source>
</evidence>
<keyword evidence="3" id="KW-1185">Reference proteome</keyword>
<evidence type="ECO:0000313" key="2">
    <source>
        <dbReference type="EMBL" id="GFR59004.1"/>
    </source>
</evidence>
<protein>
    <recommendedName>
        <fullName evidence="4">SWIM-type domain-containing protein</fullName>
    </recommendedName>
</protein>
<evidence type="ECO:0008006" key="4">
    <source>
        <dbReference type="Google" id="ProtNLM"/>
    </source>
</evidence>
<dbReference type="EMBL" id="BMAT01003623">
    <property type="protein sequence ID" value="GFR59004.1"/>
    <property type="molecule type" value="Genomic_DNA"/>
</dbReference>
<dbReference type="AlphaFoldDB" id="A0AAV4EEC5"/>
<dbReference type="Proteomes" id="UP000762676">
    <property type="component" value="Unassembled WGS sequence"/>
</dbReference>